<reference evidence="1 2" key="1">
    <citation type="submission" date="2024-09" db="EMBL/GenBank/DDBJ databases">
        <authorList>
            <person name="Sun Q."/>
            <person name="Mori K."/>
        </authorList>
    </citation>
    <scope>NUCLEOTIDE SEQUENCE [LARGE SCALE GENOMIC DNA]</scope>
    <source>
        <strain evidence="1 2">CICC 11035S</strain>
    </source>
</reference>
<keyword evidence="2" id="KW-1185">Reference proteome</keyword>
<proteinExistence type="predicted"/>
<evidence type="ECO:0000313" key="1">
    <source>
        <dbReference type="EMBL" id="MFC0683058.1"/>
    </source>
</evidence>
<protein>
    <submittedName>
        <fullName evidence="1">Uncharacterized protein</fullName>
    </submittedName>
</protein>
<sequence>MKAQPFTIIEPQIERLVDGYLSRLYRPIGGRLADIRPGVLLWVREPFHLPLEFDHISSAQAQLKRARPTFVTDVEGVGPGLGRRRFARELLRDWHRQHLQVIWVGRARLHSITIDEIRAQGFTHTTAFARAWNQNLSLSKKPCSWDANPEVLVMDFVRVEAPVPAKAAI</sequence>
<evidence type="ECO:0000313" key="2">
    <source>
        <dbReference type="Proteomes" id="UP001589858"/>
    </source>
</evidence>
<comment type="caution">
    <text evidence="1">The sequence shown here is derived from an EMBL/GenBank/DDBJ whole genome shotgun (WGS) entry which is preliminary data.</text>
</comment>
<accession>A0ABV6S1G5</accession>
<name>A0ABV6S1G5_9SPHN</name>
<dbReference type="Proteomes" id="UP001589858">
    <property type="component" value="Unassembled WGS sequence"/>
</dbReference>
<dbReference type="RefSeq" id="WP_267220709.1">
    <property type="nucleotide sequence ID" value="NZ_JAPCWC010000008.1"/>
</dbReference>
<gene>
    <name evidence="1" type="ORF">ACFFF8_00455</name>
</gene>
<organism evidence="1 2">
    <name type="scientific">Novosphingobium clariflavum</name>
    <dbReference type="NCBI Taxonomy" id="2029884"/>
    <lineage>
        <taxon>Bacteria</taxon>
        <taxon>Pseudomonadati</taxon>
        <taxon>Pseudomonadota</taxon>
        <taxon>Alphaproteobacteria</taxon>
        <taxon>Sphingomonadales</taxon>
        <taxon>Sphingomonadaceae</taxon>
        <taxon>Novosphingobium</taxon>
    </lineage>
</organism>
<dbReference type="EMBL" id="JBHLTM010000003">
    <property type="protein sequence ID" value="MFC0683058.1"/>
    <property type="molecule type" value="Genomic_DNA"/>
</dbReference>